<dbReference type="AlphaFoldDB" id="A0A0C3CUB5"/>
<proteinExistence type="predicted"/>
<feature type="region of interest" description="Disordered" evidence="1">
    <location>
        <begin position="30"/>
        <end position="50"/>
    </location>
</feature>
<gene>
    <name evidence="2" type="ORF">M413DRAFT_439147</name>
</gene>
<dbReference type="EMBL" id="KN831769">
    <property type="protein sequence ID" value="KIM47486.1"/>
    <property type="molecule type" value="Genomic_DNA"/>
</dbReference>
<organism evidence="2 3">
    <name type="scientific">Hebeloma cylindrosporum</name>
    <dbReference type="NCBI Taxonomy" id="76867"/>
    <lineage>
        <taxon>Eukaryota</taxon>
        <taxon>Fungi</taxon>
        <taxon>Dikarya</taxon>
        <taxon>Basidiomycota</taxon>
        <taxon>Agaricomycotina</taxon>
        <taxon>Agaricomycetes</taxon>
        <taxon>Agaricomycetidae</taxon>
        <taxon>Agaricales</taxon>
        <taxon>Agaricineae</taxon>
        <taxon>Hymenogastraceae</taxon>
        <taxon>Hebeloma</taxon>
    </lineage>
</organism>
<evidence type="ECO:0000313" key="3">
    <source>
        <dbReference type="Proteomes" id="UP000053424"/>
    </source>
</evidence>
<sequence length="221" mass="24890">MHCITAFKKLPAGQFCNICSRKYRNIWHENRNDRGSGTSKLESLGAEEGPAVSLRATDHREEGHRGRSWLCVLWKHNFCGWTALYGKSAVRFVGYLQVAPTYVRGALRETIGYNNRGDPTPFSSSSKGQRSPLPVEPGPLIIIEVSVDFQDSNLVTIGTYTNVKLSLIMSRLHPRRFVVGQMATPEEVERNSSFPRQLAIAPLQRDRLCEYVKNGVIQRLS</sequence>
<name>A0A0C3CUB5_HEBCY</name>
<dbReference type="Proteomes" id="UP000053424">
    <property type="component" value="Unassembled WGS sequence"/>
</dbReference>
<protein>
    <submittedName>
        <fullName evidence="2">Uncharacterized protein</fullName>
    </submittedName>
</protein>
<reference evidence="3" key="2">
    <citation type="submission" date="2015-01" db="EMBL/GenBank/DDBJ databases">
        <title>Evolutionary Origins and Diversification of the Mycorrhizal Mutualists.</title>
        <authorList>
            <consortium name="DOE Joint Genome Institute"/>
            <consortium name="Mycorrhizal Genomics Consortium"/>
            <person name="Kohler A."/>
            <person name="Kuo A."/>
            <person name="Nagy L.G."/>
            <person name="Floudas D."/>
            <person name="Copeland A."/>
            <person name="Barry K.W."/>
            <person name="Cichocki N."/>
            <person name="Veneault-Fourrey C."/>
            <person name="LaButti K."/>
            <person name="Lindquist E.A."/>
            <person name="Lipzen A."/>
            <person name="Lundell T."/>
            <person name="Morin E."/>
            <person name="Murat C."/>
            <person name="Riley R."/>
            <person name="Ohm R."/>
            <person name="Sun H."/>
            <person name="Tunlid A."/>
            <person name="Henrissat B."/>
            <person name="Grigoriev I.V."/>
            <person name="Hibbett D.S."/>
            <person name="Martin F."/>
        </authorList>
    </citation>
    <scope>NUCLEOTIDE SEQUENCE [LARGE SCALE GENOMIC DNA]</scope>
    <source>
        <strain evidence="3">h7</strain>
    </source>
</reference>
<accession>A0A0C3CUB5</accession>
<keyword evidence="3" id="KW-1185">Reference proteome</keyword>
<evidence type="ECO:0000256" key="1">
    <source>
        <dbReference type="SAM" id="MobiDB-lite"/>
    </source>
</evidence>
<evidence type="ECO:0000313" key="2">
    <source>
        <dbReference type="EMBL" id="KIM47486.1"/>
    </source>
</evidence>
<reference evidence="2 3" key="1">
    <citation type="submission" date="2014-04" db="EMBL/GenBank/DDBJ databases">
        <authorList>
            <consortium name="DOE Joint Genome Institute"/>
            <person name="Kuo A."/>
            <person name="Gay G."/>
            <person name="Dore J."/>
            <person name="Kohler A."/>
            <person name="Nagy L.G."/>
            <person name="Floudas D."/>
            <person name="Copeland A."/>
            <person name="Barry K.W."/>
            <person name="Cichocki N."/>
            <person name="Veneault-Fourrey C."/>
            <person name="LaButti K."/>
            <person name="Lindquist E.A."/>
            <person name="Lipzen A."/>
            <person name="Lundell T."/>
            <person name="Morin E."/>
            <person name="Murat C."/>
            <person name="Sun H."/>
            <person name="Tunlid A."/>
            <person name="Henrissat B."/>
            <person name="Grigoriev I.V."/>
            <person name="Hibbett D.S."/>
            <person name="Martin F."/>
            <person name="Nordberg H.P."/>
            <person name="Cantor M.N."/>
            <person name="Hua S.X."/>
        </authorList>
    </citation>
    <scope>NUCLEOTIDE SEQUENCE [LARGE SCALE GENOMIC DNA]</scope>
    <source>
        <strain evidence="3">h7</strain>
    </source>
</reference>
<dbReference type="HOGENOM" id="CLU_1250805_0_0_1"/>